<proteinExistence type="predicted"/>
<keyword evidence="2" id="KW-1185">Reference proteome</keyword>
<dbReference type="STRING" id="662367.SAMN05216167_1532"/>
<dbReference type="EMBL" id="FOLQ01000053">
    <property type="protein sequence ID" value="SFF35517.1"/>
    <property type="molecule type" value="Genomic_DNA"/>
</dbReference>
<evidence type="ECO:0000313" key="2">
    <source>
        <dbReference type="Proteomes" id="UP000198598"/>
    </source>
</evidence>
<dbReference type="RefSeq" id="WP_093835279.1">
    <property type="nucleotide sequence ID" value="NZ_FOLQ01000053.1"/>
</dbReference>
<reference evidence="1 2" key="1">
    <citation type="submission" date="2016-10" db="EMBL/GenBank/DDBJ databases">
        <authorList>
            <person name="de Groot N.N."/>
        </authorList>
    </citation>
    <scope>NUCLEOTIDE SEQUENCE [LARGE SCALE GENOMIC DNA]</scope>
    <source>
        <strain evidence="1 2">DSM 26130</strain>
    </source>
</reference>
<name>A0A1I2I352_9BACT</name>
<evidence type="ECO:0008006" key="3">
    <source>
        <dbReference type="Google" id="ProtNLM"/>
    </source>
</evidence>
<sequence>MIRLGELRNQIYESIDTLLWEEWDPIAINNIAPRDEYQSYTPQLYSLAINGAAIDEVADALLRIEQEKMGLDGDSQHCRAVAEKIVAVTKKLALG</sequence>
<dbReference type="Proteomes" id="UP000198598">
    <property type="component" value="Unassembled WGS sequence"/>
</dbReference>
<organism evidence="1 2">
    <name type="scientific">Spirosoma endophyticum</name>
    <dbReference type="NCBI Taxonomy" id="662367"/>
    <lineage>
        <taxon>Bacteria</taxon>
        <taxon>Pseudomonadati</taxon>
        <taxon>Bacteroidota</taxon>
        <taxon>Cytophagia</taxon>
        <taxon>Cytophagales</taxon>
        <taxon>Cytophagaceae</taxon>
        <taxon>Spirosoma</taxon>
    </lineage>
</organism>
<gene>
    <name evidence="1" type="ORF">SAMN05216167_1532</name>
</gene>
<dbReference type="AlphaFoldDB" id="A0A1I2I352"/>
<evidence type="ECO:0000313" key="1">
    <source>
        <dbReference type="EMBL" id="SFF35517.1"/>
    </source>
</evidence>
<dbReference type="OrthoDB" id="773332at2"/>
<protein>
    <recommendedName>
        <fullName evidence="3">DUF1871 domain-containing protein</fullName>
    </recommendedName>
</protein>
<accession>A0A1I2I352</accession>